<feature type="repeat" description="TPR" evidence="1">
    <location>
        <begin position="135"/>
        <end position="168"/>
    </location>
</feature>
<feature type="repeat" description="TPR" evidence="1">
    <location>
        <begin position="175"/>
        <end position="208"/>
    </location>
</feature>
<dbReference type="PROSITE" id="PS50005">
    <property type="entry name" value="TPR"/>
    <property type="match status" value="5"/>
</dbReference>
<keyword evidence="1" id="KW-0802">TPR repeat</keyword>
<dbReference type="SUPFAM" id="SSF81606">
    <property type="entry name" value="PP2C-like"/>
    <property type="match status" value="1"/>
</dbReference>
<dbReference type="Proteomes" id="UP000683507">
    <property type="component" value="Chromosome"/>
</dbReference>
<dbReference type="InterPro" id="IPR011990">
    <property type="entry name" value="TPR-like_helical_dom_sf"/>
</dbReference>
<dbReference type="SMART" id="SM00331">
    <property type="entry name" value="PP2C_SIG"/>
    <property type="match status" value="1"/>
</dbReference>
<dbReference type="EMBL" id="OU015584">
    <property type="protein sequence ID" value="CAG5082352.1"/>
    <property type="molecule type" value="Genomic_DNA"/>
</dbReference>
<reference evidence="5" key="1">
    <citation type="submission" date="2021-04" db="EMBL/GenBank/DDBJ databases">
        <authorList>
            <person name="Rodrigo-Torres L."/>
            <person name="Arahal R. D."/>
            <person name="Lucena T."/>
        </authorList>
    </citation>
    <scope>NUCLEOTIDE SEQUENCE</scope>
    <source>
        <strain evidence="5">AS29M-1</strain>
    </source>
</reference>
<feature type="coiled-coil region" evidence="2">
    <location>
        <begin position="396"/>
        <end position="430"/>
    </location>
</feature>
<dbReference type="Pfam" id="PF07228">
    <property type="entry name" value="SpoIIE"/>
    <property type="match status" value="1"/>
</dbReference>
<dbReference type="InterPro" id="IPR036457">
    <property type="entry name" value="PPM-type-like_dom_sf"/>
</dbReference>
<dbReference type="InterPro" id="IPR019734">
    <property type="entry name" value="TPR_rpt"/>
</dbReference>
<dbReference type="Gene3D" id="3.60.40.10">
    <property type="entry name" value="PPM-type phosphatase domain"/>
    <property type="match status" value="1"/>
</dbReference>
<feature type="repeat" description="TPR" evidence="1">
    <location>
        <begin position="255"/>
        <end position="288"/>
    </location>
</feature>
<dbReference type="PROSITE" id="PS50293">
    <property type="entry name" value="TPR_REGION"/>
    <property type="match status" value="3"/>
</dbReference>
<keyword evidence="6" id="KW-1185">Reference proteome</keyword>
<evidence type="ECO:0000256" key="1">
    <source>
        <dbReference type="PROSITE-ProRule" id="PRU00339"/>
    </source>
</evidence>
<dbReference type="Gene3D" id="1.25.40.10">
    <property type="entry name" value="Tetratricopeptide repeat domain"/>
    <property type="match status" value="2"/>
</dbReference>
<dbReference type="RefSeq" id="WP_258542089.1">
    <property type="nucleotide sequence ID" value="NZ_OU015584.1"/>
</dbReference>
<dbReference type="SMART" id="SM00671">
    <property type="entry name" value="SEL1"/>
    <property type="match status" value="5"/>
</dbReference>
<dbReference type="PANTHER" id="PTHR10098">
    <property type="entry name" value="RAPSYN-RELATED"/>
    <property type="match status" value="1"/>
</dbReference>
<dbReference type="PANTHER" id="PTHR10098:SF108">
    <property type="entry name" value="TETRATRICOPEPTIDE REPEAT PROTEIN 28"/>
    <property type="match status" value="1"/>
</dbReference>
<dbReference type="Pfam" id="PF13424">
    <property type="entry name" value="TPR_12"/>
    <property type="match status" value="3"/>
</dbReference>
<name>A0A916JN85_9FLAO</name>
<evidence type="ECO:0000259" key="4">
    <source>
        <dbReference type="SMART" id="SM00331"/>
    </source>
</evidence>
<feature type="transmembrane region" description="Helical" evidence="3">
    <location>
        <begin position="430"/>
        <end position="447"/>
    </location>
</feature>
<keyword evidence="2" id="KW-0175">Coiled coil</keyword>
<dbReference type="AlphaFoldDB" id="A0A916JN85"/>
<protein>
    <submittedName>
        <fullName evidence="5">Photosystem I assembly protein Ycf3</fullName>
    </submittedName>
</protein>
<evidence type="ECO:0000313" key="5">
    <source>
        <dbReference type="EMBL" id="CAG5082352.1"/>
    </source>
</evidence>
<dbReference type="SUPFAM" id="SSF48452">
    <property type="entry name" value="TPR-like"/>
    <property type="match status" value="2"/>
</dbReference>
<dbReference type="InterPro" id="IPR006597">
    <property type="entry name" value="Sel1-like"/>
</dbReference>
<keyword evidence="3" id="KW-0472">Membrane</keyword>
<dbReference type="InterPro" id="IPR001932">
    <property type="entry name" value="PPM-type_phosphatase-like_dom"/>
</dbReference>
<feature type="repeat" description="TPR" evidence="1">
    <location>
        <begin position="215"/>
        <end position="248"/>
    </location>
</feature>
<keyword evidence="3" id="KW-1133">Transmembrane helix</keyword>
<feature type="repeat" description="TPR" evidence="1">
    <location>
        <begin position="95"/>
        <end position="128"/>
    </location>
</feature>
<dbReference type="KEGG" id="ptan:CRYO30217_01888"/>
<evidence type="ECO:0000313" key="6">
    <source>
        <dbReference type="Proteomes" id="UP000683507"/>
    </source>
</evidence>
<evidence type="ECO:0000256" key="3">
    <source>
        <dbReference type="SAM" id="Phobius"/>
    </source>
</evidence>
<feature type="domain" description="PPM-type phosphatase" evidence="4">
    <location>
        <begin position="502"/>
        <end position="724"/>
    </location>
</feature>
<organism evidence="5 6">
    <name type="scientific">Parvicella tangerina</name>
    <dbReference type="NCBI Taxonomy" id="2829795"/>
    <lineage>
        <taxon>Bacteria</taxon>
        <taxon>Pseudomonadati</taxon>
        <taxon>Bacteroidota</taxon>
        <taxon>Flavobacteriia</taxon>
        <taxon>Flavobacteriales</taxon>
        <taxon>Parvicellaceae</taxon>
        <taxon>Parvicella</taxon>
    </lineage>
</organism>
<evidence type="ECO:0000256" key="2">
    <source>
        <dbReference type="SAM" id="Coils"/>
    </source>
</evidence>
<gene>
    <name evidence="5" type="primary">ycf3_5</name>
    <name evidence="5" type="ORF">CRYO30217_01888</name>
</gene>
<proteinExistence type="predicted"/>
<accession>A0A916JN85</accession>
<keyword evidence="3" id="KW-0812">Transmembrane</keyword>
<dbReference type="SMART" id="SM00028">
    <property type="entry name" value="TPR"/>
    <property type="match status" value="6"/>
</dbReference>
<sequence length="724" mass="82097">MKNLLYIVLIFLPFLTGAQLSLEEKNKIAALRIKIENASHDTTIIQAWIDWDNMIYVADPDLDLALNKKIDSLCEKNLAKKNSKKEKEFYVKSRSFALNNIGLIYKHQGDYALAIEYYEDGLALSESVDDKKGIANSYNNIANVYRNQGNYAKAIEYYMLALTLNEEIENKTGISMCLNNIGILYEFQGEYDKAVEYYSKSLEIDKELGNKKGIAASYGNIGNIYSDEFEYAKAIEYMMKSLELKKEMGNQSGIAITLINLGNVYKGLEDYDKAIEYYTESLQINEELGNLQGKAMCLNNIGVVYVKQNLHQEALKYCSKSLDISKELGAIIEIQNASKTLWEIYKTIGEPAKALEMHELYVVSKDSVLSMQNQKEVLNQAYKYAYEKQATADSIKAAEANKVKDALLAAEQAENKQHQLEAEQQELQKYYLIGFLGLALLFGGFIYNRFRVTRTQKNTIEDQKNIVDRAYDELEEKNKEILDSIVYAKRIQNAILPPPKLVKEYLSNSFVLYLPKDIVAGDFYWVEHRDDKILFAACDCTGHGVPGALVSVICVNGLNRSVREHGLTDPGKILDKTREMVIAEFEKSEDEVHDGMDVSLASLEGNKLEWAGANNPLWLVRNGELIVYKPDHQPIGKYTQPTPFTTHSIDLQKGDTIYVFTDGYQDQFGGDKGKKLKAANFKKLLLSIQGETMPNQKQIIEAHFNKWKGEFEQIDDVCVIGVRV</sequence>